<dbReference type="GO" id="GO:0006376">
    <property type="term" value="P:mRNA splice site recognition"/>
    <property type="evidence" value="ECO:0007669"/>
    <property type="project" value="InterPro"/>
</dbReference>
<dbReference type="InterPro" id="IPR004882">
    <property type="entry name" value="Luc7-rel"/>
</dbReference>
<evidence type="ECO:0000313" key="3">
    <source>
        <dbReference type="EMBL" id="CAG8610671.1"/>
    </source>
</evidence>
<dbReference type="AlphaFoldDB" id="A0A9N9CPQ3"/>
<feature type="compositionally biased region" description="Basic and acidic residues" evidence="2">
    <location>
        <begin position="232"/>
        <end position="260"/>
    </location>
</feature>
<organism evidence="3 4">
    <name type="scientific">Paraglomus brasilianum</name>
    <dbReference type="NCBI Taxonomy" id="144538"/>
    <lineage>
        <taxon>Eukaryota</taxon>
        <taxon>Fungi</taxon>
        <taxon>Fungi incertae sedis</taxon>
        <taxon>Mucoromycota</taxon>
        <taxon>Glomeromycotina</taxon>
        <taxon>Glomeromycetes</taxon>
        <taxon>Paraglomerales</taxon>
        <taxon>Paraglomeraceae</taxon>
        <taxon>Paraglomus</taxon>
    </lineage>
</organism>
<dbReference type="GO" id="GO:0005685">
    <property type="term" value="C:U1 snRNP"/>
    <property type="evidence" value="ECO:0007669"/>
    <property type="project" value="InterPro"/>
</dbReference>
<dbReference type="Proteomes" id="UP000789739">
    <property type="component" value="Unassembled WGS sequence"/>
</dbReference>
<feature type="region of interest" description="Disordered" evidence="2">
    <location>
        <begin position="232"/>
        <end position="282"/>
    </location>
</feature>
<dbReference type="EMBL" id="CAJVPI010001394">
    <property type="protein sequence ID" value="CAG8610671.1"/>
    <property type="molecule type" value="Genomic_DNA"/>
</dbReference>
<dbReference type="GO" id="GO:0003729">
    <property type="term" value="F:mRNA binding"/>
    <property type="evidence" value="ECO:0007669"/>
    <property type="project" value="InterPro"/>
</dbReference>
<feature type="compositionally biased region" description="Polar residues" evidence="2">
    <location>
        <begin position="272"/>
        <end position="282"/>
    </location>
</feature>
<accession>A0A9N9CPQ3</accession>
<proteinExistence type="inferred from homology"/>
<reference evidence="3" key="1">
    <citation type="submission" date="2021-06" db="EMBL/GenBank/DDBJ databases">
        <authorList>
            <person name="Kallberg Y."/>
            <person name="Tangrot J."/>
            <person name="Rosling A."/>
        </authorList>
    </citation>
    <scope>NUCLEOTIDE SEQUENCE</scope>
    <source>
        <strain evidence="3">BR232B</strain>
    </source>
</reference>
<keyword evidence="4" id="KW-1185">Reference proteome</keyword>
<sequence length="282" mass="32197">MAAEQRKALEALMGTEALGGVPDTVNFWDSNVCRNCLCGLCPHDLFTNTKMDLGPCPKLHSQRLKSEYEEARKRNPNQHNYDLEFERSLAQFVADCDRKILSAQRRLDKTPEDSVKTTKLLEEIRDLEMEIAEMTKEVEILGEEGKVSDSMKLLADVEEKKAQKTEKEKELKNSTEGGGPSQQQKLRVCEVCSAYLSIYDSDRRLADHFGGKMHIGYLRIRELLRELREKNKDRNVGSGARGDRRSYDRRSRSRSPDKRGSGHGGRRRSRSPTAGSNRSRRH</sequence>
<comment type="caution">
    <text evidence="3">The sequence shown here is derived from an EMBL/GenBank/DDBJ whole genome shotgun (WGS) entry which is preliminary data.</text>
</comment>
<protein>
    <submittedName>
        <fullName evidence="3">763_t:CDS:1</fullName>
    </submittedName>
</protein>
<feature type="compositionally biased region" description="Basic and acidic residues" evidence="2">
    <location>
        <begin position="160"/>
        <end position="173"/>
    </location>
</feature>
<evidence type="ECO:0000256" key="1">
    <source>
        <dbReference type="ARBA" id="ARBA00005655"/>
    </source>
</evidence>
<name>A0A9N9CPQ3_9GLOM</name>
<dbReference type="Pfam" id="PF03194">
    <property type="entry name" value="LUC7"/>
    <property type="match status" value="1"/>
</dbReference>
<evidence type="ECO:0000256" key="2">
    <source>
        <dbReference type="SAM" id="MobiDB-lite"/>
    </source>
</evidence>
<dbReference type="PANTHER" id="PTHR12375">
    <property type="entry name" value="RNA-BINDING PROTEIN LUC7-RELATED"/>
    <property type="match status" value="1"/>
</dbReference>
<feature type="region of interest" description="Disordered" evidence="2">
    <location>
        <begin position="160"/>
        <end position="184"/>
    </location>
</feature>
<gene>
    <name evidence="3" type="ORF">PBRASI_LOCUS8148</name>
</gene>
<dbReference type="OrthoDB" id="153872at2759"/>
<evidence type="ECO:0000313" key="4">
    <source>
        <dbReference type="Proteomes" id="UP000789739"/>
    </source>
</evidence>
<comment type="similarity">
    <text evidence="1">Belongs to the Luc7 family.</text>
</comment>